<comment type="caution">
    <text evidence="4">The sequence shown here is derived from an EMBL/GenBank/DDBJ whole genome shotgun (WGS) entry which is preliminary data.</text>
</comment>
<accession>A0A7W8HH99</accession>
<evidence type="ECO:0000313" key="5">
    <source>
        <dbReference type="Proteomes" id="UP000532440"/>
    </source>
</evidence>
<protein>
    <recommendedName>
        <fullName evidence="3">Signal transduction histidine kinase internal region domain-containing protein</fullName>
    </recommendedName>
</protein>
<keyword evidence="2" id="KW-1133">Transmembrane helix</keyword>
<name>A0A7W8HH99_9BURK</name>
<dbReference type="PANTHER" id="PTHR34220:SF9">
    <property type="entry name" value="SIGNAL TRANSDUCTION HISTIDINE KINASE INTERNAL REGION DOMAIN-CONTAINING PROTEIN"/>
    <property type="match status" value="1"/>
</dbReference>
<evidence type="ECO:0000256" key="1">
    <source>
        <dbReference type="SAM" id="Coils"/>
    </source>
</evidence>
<feature type="transmembrane region" description="Helical" evidence="2">
    <location>
        <begin position="131"/>
        <end position="150"/>
    </location>
</feature>
<dbReference type="PANTHER" id="PTHR34220">
    <property type="entry name" value="SENSOR HISTIDINE KINASE YPDA"/>
    <property type="match status" value="1"/>
</dbReference>
<feature type="transmembrane region" description="Helical" evidence="2">
    <location>
        <begin position="54"/>
        <end position="72"/>
    </location>
</feature>
<reference evidence="4 5" key="1">
    <citation type="submission" date="2020-08" db="EMBL/GenBank/DDBJ databases">
        <title>Genomic Encyclopedia of Type Strains, Phase IV (KMG-IV): sequencing the most valuable type-strain genomes for metagenomic binning, comparative biology and taxonomic classification.</title>
        <authorList>
            <person name="Goeker M."/>
        </authorList>
    </citation>
    <scope>NUCLEOTIDE SEQUENCE [LARGE SCALE GENOMIC DNA]</scope>
    <source>
        <strain evidence="4 5">DSM 29781</strain>
    </source>
</reference>
<evidence type="ECO:0000313" key="4">
    <source>
        <dbReference type="EMBL" id="MBB5271837.1"/>
    </source>
</evidence>
<dbReference type="AlphaFoldDB" id="A0A7W8HH99"/>
<gene>
    <name evidence="4" type="ORF">HNQ70_001847</name>
</gene>
<proteinExistence type="predicted"/>
<evidence type="ECO:0000256" key="2">
    <source>
        <dbReference type="SAM" id="Phobius"/>
    </source>
</evidence>
<keyword evidence="2" id="KW-0472">Membrane</keyword>
<dbReference type="SUPFAM" id="SSF55874">
    <property type="entry name" value="ATPase domain of HSP90 chaperone/DNA topoisomerase II/histidine kinase"/>
    <property type="match status" value="1"/>
</dbReference>
<dbReference type="GO" id="GO:0000155">
    <property type="term" value="F:phosphorelay sensor kinase activity"/>
    <property type="evidence" value="ECO:0007669"/>
    <property type="project" value="InterPro"/>
</dbReference>
<keyword evidence="2" id="KW-0812">Transmembrane</keyword>
<dbReference type="RefSeq" id="WP_183966563.1">
    <property type="nucleotide sequence ID" value="NZ_BAABEW010000001.1"/>
</dbReference>
<feature type="transmembrane region" description="Helical" evidence="2">
    <location>
        <begin position="92"/>
        <end position="110"/>
    </location>
</feature>
<dbReference type="GO" id="GO:0016020">
    <property type="term" value="C:membrane"/>
    <property type="evidence" value="ECO:0007669"/>
    <property type="project" value="InterPro"/>
</dbReference>
<dbReference type="InterPro" id="IPR010559">
    <property type="entry name" value="Sig_transdc_His_kin_internal"/>
</dbReference>
<dbReference type="Pfam" id="PF06580">
    <property type="entry name" value="His_kinase"/>
    <property type="match status" value="1"/>
</dbReference>
<keyword evidence="5" id="KW-1185">Reference proteome</keyword>
<feature type="coiled-coil region" evidence="1">
    <location>
        <begin position="153"/>
        <end position="187"/>
    </location>
</feature>
<keyword evidence="1" id="KW-0175">Coiled coil</keyword>
<sequence>MSAAGMLGGVGRSLLSAWTPRPDGPGWAPWAWTAAISTLVALALTQFVPRTGGFGANLLVSHSIGFTIHALFAGLGHGLRFDMFTLPGTLRAAYVVSVVLAGSWLGYAGATWMRLGDAGLVAAHLGRASGFLLAIPPVWALLTMLLFAGVNRLRGQQLARERERRERADAQRELIAARLQLLNAQIEPHFLYNTLAGVSALMQADPSGAQRLLDALVVYLRSSSRNMSASLVTLAQELESVRGYLGVMQLRLGARLSVRYAVPPQAERLQLPPASLLTLVENAIKHGIEPSRQGGSIEVRAVPAGAGWALEVEDDGQGLGVAGLAQATGGTGLANLGERLRLALGEGAGVVLEAGPRGGAVARMRLPGVAAR</sequence>
<dbReference type="InterPro" id="IPR036890">
    <property type="entry name" value="HATPase_C_sf"/>
</dbReference>
<feature type="transmembrane region" description="Helical" evidence="2">
    <location>
        <begin position="27"/>
        <end position="47"/>
    </location>
</feature>
<dbReference type="EMBL" id="JACHGB010000003">
    <property type="protein sequence ID" value="MBB5271837.1"/>
    <property type="molecule type" value="Genomic_DNA"/>
</dbReference>
<dbReference type="Proteomes" id="UP000532440">
    <property type="component" value="Unassembled WGS sequence"/>
</dbReference>
<organism evidence="4 5">
    <name type="scientific">Quisquiliibacterium transsilvanicum</name>
    <dbReference type="NCBI Taxonomy" id="1549638"/>
    <lineage>
        <taxon>Bacteria</taxon>
        <taxon>Pseudomonadati</taxon>
        <taxon>Pseudomonadota</taxon>
        <taxon>Betaproteobacteria</taxon>
        <taxon>Burkholderiales</taxon>
        <taxon>Burkholderiaceae</taxon>
        <taxon>Quisquiliibacterium</taxon>
    </lineage>
</organism>
<feature type="domain" description="Signal transduction histidine kinase internal region" evidence="3">
    <location>
        <begin position="177"/>
        <end position="256"/>
    </location>
</feature>
<dbReference type="Gene3D" id="3.30.565.10">
    <property type="entry name" value="Histidine kinase-like ATPase, C-terminal domain"/>
    <property type="match status" value="1"/>
</dbReference>
<evidence type="ECO:0000259" key="3">
    <source>
        <dbReference type="Pfam" id="PF06580"/>
    </source>
</evidence>
<dbReference type="InterPro" id="IPR050640">
    <property type="entry name" value="Bact_2-comp_sensor_kinase"/>
</dbReference>